<dbReference type="EMBL" id="JACHEM010000015">
    <property type="protein sequence ID" value="MBB6438734.1"/>
    <property type="molecule type" value="Genomic_DNA"/>
</dbReference>
<comment type="caution">
    <text evidence="1">The sequence shown here is derived from an EMBL/GenBank/DDBJ whole genome shotgun (WGS) entry which is preliminary data.</text>
</comment>
<proteinExistence type="predicted"/>
<sequence length="31" mass="3534">MRRVLVCEPLWEATVDFFSPPLNAAVFPART</sequence>
<organism evidence="1 2">
    <name type="scientific">Streptomyces candidus</name>
    <dbReference type="NCBI Taxonomy" id="67283"/>
    <lineage>
        <taxon>Bacteria</taxon>
        <taxon>Bacillati</taxon>
        <taxon>Actinomycetota</taxon>
        <taxon>Actinomycetes</taxon>
        <taxon>Kitasatosporales</taxon>
        <taxon>Streptomycetaceae</taxon>
        <taxon>Streptomyces</taxon>
    </lineage>
</organism>
<dbReference type="AlphaFoldDB" id="A0A7X0LSR1"/>
<evidence type="ECO:0000313" key="1">
    <source>
        <dbReference type="EMBL" id="MBB6438734.1"/>
    </source>
</evidence>
<protein>
    <submittedName>
        <fullName evidence="1">Uncharacterized protein</fullName>
    </submittedName>
</protein>
<gene>
    <name evidence="1" type="ORF">HNQ79_005246</name>
</gene>
<name>A0A7X0LSR1_9ACTN</name>
<evidence type="ECO:0000313" key="2">
    <source>
        <dbReference type="Proteomes" id="UP000540423"/>
    </source>
</evidence>
<accession>A0A7X0LSR1</accession>
<reference evidence="1 2" key="1">
    <citation type="submission" date="2020-08" db="EMBL/GenBank/DDBJ databases">
        <title>Genomic Encyclopedia of Type Strains, Phase IV (KMG-IV): sequencing the most valuable type-strain genomes for metagenomic binning, comparative biology and taxonomic classification.</title>
        <authorList>
            <person name="Goeker M."/>
        </authorList>
    </citation>
    <scope>NUCLEOTIDE SEQUENCE [LARGE SCALE GENOMIC DNA]</scope>
    <source>
        <strain evidence="1 2">DSM 40141</strain>
    </source>
</reference>
<keyword evidence="2" id="KW-1185">Reference proteome</keyword>
<dbReference type="Proteomes" id="UP000540423">
    <property type="component" value="Unassembled WGS sequence"/>
</dbReference>